<evidence type="ECO:0000313" key="2">
    <source>
        <dbReference type="EMBL" id="ROP35042.1"/>
    </source>
</evidence>
<dbReference type="SUPFAM" id="SSF51735">
    <property type="entry name" value="NAD(P)-binding Rossmann-fold domains"/>
    <property type="match status" value="1"/>
</dbReference>
<dbReference type="Proteomes" id="UP000268727">
    <property type="component" value="Unassembled WGS sequence"/>
</dbReference>
<feature type="domain" description="Thioester reductase (TE)" evidence="1">
    <location>
        <begin position="5"/>
        <end position="257"/>
    </location>
</feature>
<sequence>MRVALTGATGFLGTRLVRELLSRHGAITVLTRAGGADPVDRIARALHAVGTPEPRLAERLRVVEIELSRADLGLSAAAFRELADGLDAVWHCAGDIDLEASLSRVRAVNVEGTRNVLALAAAGRRDPLFCHISTAFVAGGRRTGVVYEDDLDGSWGFENAYEQSKYEAELLVHSWATAHRRPAVVLRPSILVDDRAPRPELPAHPLQAVTRAIEAILKQATPLDKVLLASTKGPIRLPGAPSAHLNLIPVDDAAAAMVELAQARRDRGVDTYHVVHHRDVTVADVQHALRDLSRTRFTLVQEVPVRMTVLEAKLHEHMPSLTSGFLPYLAHRRRYDDTHVRRVLGTSAGTTPIGAGYLLSGLRDSSRLAEITR</sequence>
<dbReference type="InterPro" id="IPR051783">
    <property type="entry name" value="NAD(P)-dependent_oxidoreduct"/>
</dbReference>
<dbReference type="OrthoDB" id="9810734at2"/>
<dbReference type="RefSeq" id="WP_123741253.1">
    <property type="nucleotide sequence ID" value="NZ_RJKM01000001.1"/>
</dbReference>
<dbReference type="InterPro" id="IPR036291">
    <property type="entry name" value="NAD(P)-bd_dom_sf"/>
</dbReference>
<keyword evidence="3" id="KW-1185">Reference proteome</keyword>
<dbReference type="PANTHER" id="PTHR48079">
    <property type="entry name" value="PROTEIN YEEZ"/>
    <property type="match status" value="1"/>
</dbReference>
<accession>A0A3N1GYD9</accession>
<dbReference type="AlphaFoldDB" id="A0A3N1GYD9"/>
<gene>
    <name evidence="2" type="ORF">EDD40_0255</name>
</gene>
<dbReference type="Gene3D" id="3.40.50.720">
    <property type="entry name" value="NAD(P)-binding Rossmann-like Domain"/>
    <property type="match status" value="1"/>
</dbReference>
<dbReference type="EMBL" id="RJKM01000001">
    <property type="protein sequence ID" value="ROP35042.1"/>
    <property type="molecule type" value="Genomic_DNA"/>
</dbReference>
<dbReference type="GO" id="GO:0004029">
    <property type="term" value="F:aldehyde dehydrogenase (NAD+) activity"/>
    <property type="evidence" value="ECO:0007669"/>
    <property type="project" value="TreeGrafter"/>
</dbReference>
<dbReference type="PANTHER" id="PTHR48079:SF6">
    <property type="entry name" value="NAD(P)-BINDING DOMAIN-CONTAINING PROTEIN-RELATED"/>
    <property type="match status" value="1"/>
</dbReference>
<dbReference type="Pfam" id="PF07993">
    <property type="entry name" value="NAD_binding_4"/>
    <property type="match status" value="1"/>
</dbReference>
<comment type="caution">
    <text evidence="2">The sequence shown here is derived from an EMBL/GenBank/DDBJ whole genome shotgun (WGS) entry which is preliminary data.</text>
</comment>
<organism evidence="2 3">
    <name type="scientific">Saccharothrix texasensis</name>
    <dbReference type="NCBI Taxonomy" id="103734"/>
    <lineage>
        <taxon>Bacteria</taxon>
        <taxon>Bacillati</taxon>
        <taxon>Actinomycetota</taxon>
        <taxon>Actinomycetes</taxon>
        <taxon>Pseudonocardiales</taxon>
        <taxon>Pseudonocardiaceae</taxon>
        <taxon>Saccharothrix</taxon>
    </lineage>
</organism>
<protein>
    <submittedName>
        <fullName evidence="2">Thioester reductase-like protein</fullName>
    </submittedName>
</protein>
<dbReference type="GO" id="GO:0005737">
    <property type="term" value="C:cytoplasm"/>
    <property type="evidence" value="ECO:0007669"/>
    <property type="project" value="TreeGrafter"/>
</dbReference>
<evidence type="ECO:0000313" key="3">
    <source>
        <dbReference type="Proteomes" id="UP000268727"/>
    </source>
</evidence>
<name>A0A3N1GYD9_9PSEU</name>
<reference evidence="2 3" key="1">
    <citation type="submission" date="2018-11" db="EMBL/GenBank/DDBJ databases">
        <title>Sequencing the genomes of 1000 actinobacteria strains.</title>
        <authorList>
            <person name="Klenk H.-P."/>
        </authorList>
    </citation>
    <scope>NUCLEOTIDE SEQUENCE [LARGE SCALE GENOMIC DNA]</scope>
    <source>
        <strain evidence="2 3">DSM 44231</strain>
    </source>
</reference>
<evidence type="ECO:0000259" key="1">
    <source>
        <dbReference type="Pfam" id="PF07993"/>
    </source>
</evidence>
<proteinExistence type="predicted"/>
<dbReference type="InterPro" id="IPR013120">
    <property type="entry name" value="FAR_NAD-bd"/>
</dbReference>